<organism evidence="2 3">
    <name type="scientific">Nonomuraea jabiensis</name>
    <dbReference type="NCBI Taxonomy" id="882448"/>
    <lineage>
        <taxon>Bacteria</taxon>
        <taxon>Bacillati</taxon>
        <taxon>Actinomycetota</taxon>
        <taxon>Actinomycetes</taxon>
        <taxon>Streptosporangiales</taxon>
        <taxon>Streptosporangiaceae</taxon>
        <taxon>Nonomuraea</taxon>
    </lineage>
</organism>
<sequence>MTTRPYTPGLPFSIARPRPGRLAGNVAAPDTKLRPREAACRKDFGIA</sequence>
<dbReference type="AlphaFoldDB" id="A0A7W9G377"/>
<gene>
    <name evidence="2" type="ORF">HD596_003161</name>
</gene>
<comment type="caution">
    <text evidence="2">The sequence shown here is derived from an EMBL/GenBank/DDBJ whole genome shotgun (WGS) entry which is preliminary data.</text>
</comment>
<keyword evidence="3" id="KW-1185">Reference proteome</keyword>
<dbReference type="Proteomes" id="UP000579153">
    <property type="component" value="Unassembled WGS sequence"/>
</dbReference>
<evidence type="ECO:0000313" key="3">
    <source>
        <dbReference type="Proteomes" id="UP000579153"/>
    </source>
</evidence>
<accession>A0A7W9G377</accession>
<evidence type="ECO:0000256" key="1">
    <source>
        <dbReference type="SAM" id="MobiDB-lite"/>
    </source>
</evidence>
<reference evidence="2 3" key="1">
    <citation type="submission" date="2020-08" db="EMBL/GenBank/DDBJ databases">
        <title>Sequencing the genomes of 1000 actinobacteria strains.</title>
        <authorList>
            <person name="Klenk H.-P."/>
        </authorList>
    </citation>
    <scope>NUCLEOTIDE SEQUENCE [LARGE SCALE GENOMIC DNA]</scope>
    <source>
        <strain evidence="2 3">DSM 45507</strain>
    </source>
</reference>
<protein>
    <submittedName>
        <fullName evidence="2">Uncharacterized protein</fullName>
    </submittedName>
</protein>
<evidence type="ECO:0000313" key="2">
    <source>
        <dbReference type="EMBL" id="MBB5776405.1"/>
    </source>
</evidence>
<dbReference type="EMBL" id="JACHMB010000001">
    <property type="protein sequence ID" value="MBB5776405.1"/>
    <property type="molecule type" value="Genomic_DNA"/>
</dbReference>
<feature type="region of interest" description="Disordered" evidence="1">
    <location>
        <begin position="1"/>
        <end position="27"/>
    </location>
</feature>
<name>A0A7W9G377_9ACTN</name>
<proteinExistence type="predicted"/>